<name>A0AAN7GVZ0_9PEZI</name>
<dbReference type="EMBL" id="MU865355">
    <property type="protein sequence ID" value="KAK4225992.1"/>
    <property type="molecule type" value="Genomic_DNA"/>
</dbReference>
<dbReference type="AlphaFoldDB" id="A0AAN7GVZ0"/>
<reference evidence="1" key="1">
    <citation type="journal article" date="2023" name="Mol. Phylogenet. Evol.">
        <title>Genome-scale phylogeny and comparative genomics of the fungal order Sordariales.</title>
        <authorList>
            <person name="Hensen N."/>
            <person name="Bonometti L."/>
            <person name="Westerberg I."/>
            <person name="Brannstrom I.O."/>
            <person name="Guillou S."/>
            <person name="Cros-Aarteil S."/>
            <person name="Calhoun S."/>
            <person name="Haridas S."/>
            <person name="Kuo A."/>
            <person name="Mondo S."/>
            <person name="Pangilinan J."/>
            <person name="Riley R."/>
            <person name="LaButti K."/>
            <person name="Andreopoulos B."/>
            <person name="Lipzen A."/>
            <person name="Chen C."/>
            <person name="Yan M."/>
            <person name="Daum C."/>
            <person name="Ng V."/>
            <person name="Clum A."/>
            <person name="Steindorff A."/>
            <person name="Ohm R.A."/>
            <person name="Martin F."/>
            <person name="Silar P."/>
            <person name="Natvig D.O."/>
            <person name="Lalanne C."/>
            <person name="Gautier V."/>
            <person name="Ament-Velasquez S.L."/>
            <person name="Kruys A."/>
            <person name="Hutchinson M.I."/>
            <person name="Powell A.J."/>
            <person name="Barry K."/>
            <person name="Miller A.N."/>
            <person name="Grigoriev I.V."/>
            <person name="Debuchy R."/>
            <person name="Gladieux P."/>
            <person name="Hiltunen Thoren M."/>
            <person name="Johannesson H."/>
        </authorList>
    </citation>
    <scope>NUCLEOTIDE SEQUENCE</scope>
    <source>
        <strain evidence="1">CBS 990.96</strain>
    </source>
</reference>
<reference evidence="1" key="2">
    <citation type="submission" date="2023-05" db="EMBL/GenBank/DDBJ databases">
        <authorList>
            <consortium name="Lawrence Berkeley National Laboratory"/>
            <person name="Steindorff A."/>
            <person name="Hensen N."/>
            <person name="Bonometti L."/>
            <person name="Westerberg I."/>
            <person name="Brannstrom I.O."/>
            <person name="Guillou S."/>
            <person name="Cros-Aarteil S."/>
            <person name="Calhoun S."/>
            <person name="Haridas S."/>
            <person name="Kuo A."/>
            <person name="Mondo S."/>
            <person name="Pangilinan J."/>
            <person name="Riley R."/>
            <person name="Labutti K."/>
            <person name="Andreopoulos B."/>
            <person name="Lipzen A."/>
            <person name="Chen C."/>
            <person name="Yanf M."/>
            <person name="Daum C."/>
            <person name="Ng V."/>
            <person name="Clum A."/>
            <person name="Ohm R."/>
            <person name="Martin F."/>
            <person name="Silar P."/>
            <person name="Natvig D."/>
            <person name="Lalanne C."/>
            <person name="Gautier V."/>
            <person name="Ament-Velasquez S.L."/>
            <person name="Kruys A."/>
            <person name="Hutchinson M.I."/>
            <person name="Powell A.J."/>
            <person name="Barry K."/>
            <person name="Miller A.N."/>
            <person name="Grigoriev I.V."/>
            <person name="Debuchy R."/>
            <person name="Gladieux P."/>
            <person name="Thoren M.H."/>
            <person name="Johannesson H."/>
        </authorList>
    </citation>
    <scope>NUCLEOTIDE SEQUENCE</scope>
    <source>
        <strain evidence="1">CBS 990.96</strain>
    </source>
</reference>
<keyword evidence="2" id="KW-1185">Reference proteome</keyword>
<organism evidence="1 2">
    <name type="scientific">Podospora fimiseda</name>
    <dbReference type="NCBI Taxonomy" id="252190"/>
    <lineage>
        <taxon>Eukaryota</taxon>
        <taxon>Fungi</taxon>
        <taxon>Dikarya</taxon>
        <taxon>Ascomycota</taxon>
        <taxon>Pezizomycotina</taxon>
        <taxon>Sordariomycetes</taxon>
        <taxon>Sordariomycetidae</taxon>
        <taxon>Sordariales</taxon>
        <taxon>Podosporaceae</taxon>
        <taxon>Podospora</taxon>
    </lineage>
</organism>
<evidence type="ECO:0000313" key="1">
    <source>
        <dbReference type="EMBL" id="KAK4225992.1"/>
    </source>
</evidence>
<gene>
    <name evidence="1" type="ORF">QBC38DRAFT_481551</name>
</gene>
<comment type="caution">
    <text evidence="1">The sequence shown here is derived from an EMBL/GenBank/DDBJ whole genome shotgun (WGS) entry which is preliminary data.</text>
</comment>
<evidence type="ECO:0000313" key="2">
    <source>
        <dbReference type="Proteomes" id="UP001301958"/>
    </source>
</evidence>
<protein>
    <submittedName>
        <fullName evidence="1">Uncharacterized protein</fullName>
    </submittedName>
</protein>
<accession>A0AAN7GVZ0</accession>
<dbReference type="Proteomes" id="UP001301958">
    <property type="component" value="Unassembled WGS sequence"/>
</dbReference>
<proteinExistence type="predicted"/>
<sequence>MALVESGRYNELPSLEEANARREAEGMNELMNSRLRELFIRHGAQTAFTLYLAHRHHQLNQGEAIVKVNGTAHIMSTEAIEEVHIPDPAFAAELASALASTELKICNASVVVPSNGNESDKAYIPVAFAFDDKTPGFKVHGKCKKEHKHTSKP</sequence>